<reference evidence="1" key="1">
    <citation type="submission" date="2020-07" db="EMBL/GenBank/DDBJ databases">
        <title>Multicomponent nature underlies the extraordinary mechanical properties of spider dragline silk.</title>
        <authorList>
            <person name="Kono N."/>
            <person name="Nakamura H."/>
            <person name="Mori M."/>
            <person name="Yoshida Y."/>
            <person name="Ohtoshi R."/>
            <person name="Malay A.D."/>
            <person name="Moran D.A.P."/>
            <person name="Tomita M."/>
            <person name="Numata K."/>
            <person name="Arakawa K."/>
        </authorList>
    </citation>
    <scope>NUCLEOTIDE SEQUENCE</scope>
</reference>
<organism evidence="1 2">
    <name type="scientific">Trichonephila clavata</name>
    <name type="common">Joro spider</name>
    <name type="synonym">Nephila clavata</name>
    <dbReference type="NCBI Taxonomy" id="2740835"/>
    <lineage>
        <taxon>Eukaryota</taxon>
        <taxon>Metazoa</taxon>
        <taxon>Ecdysozoa</taxon>
        <taxon>Arthropoda</taxon>
        <taxon>Chelicerata</taxon>
        <taxon>Arachnida</taxon>
        <taxon>Araneae</taxon>
        <taxon>Araneomorphae</taxon>
        <taxon>Entelegynae</taxon>
        <taxon>Araneoidea</taxon>
        <taxon>Nephilidae</taxon>
        <taxon>Trichonephila</taxon>
    </lineage>
</organism>
<comment type="caution">
    <text evidence="1">The sequence shown here is derived from an EMBL/GenBank/DDBJ whole genome shotgun (WGS) entry which is preliminary data.</text>
</comment>
<accession>A0A8X6KXA1</accession>
<dbReference type="EMBL" id="BMAO01033316">
    <property type="protein sequence ID" value="GFQ88609.1"/>
    <property type="molecule type" value="Genomic_DNA"/>
</dbReference>
<dbReference type="AlphaFoldDB" id="A0A8X6KXA1"/>
<keyword evidence="2" id="KW-1185">Reference proteome</keyword>
<evidence type="ECO:0000313" key="2">
    <source>
        <dbReference type="Proteomes" id="UP000887116"/>
    </source>
</evidence>
<evidence type="ECO:0000313" key="1">
    <source>
        <dbReference type="EMBL" id="GFQ88609.1"/>
    </source>
</evidence>
<gene>
    <name evidence="1" type="ORF">TNCT_690021</name>
</gene>
<sequence length="69" mass="7484">MHALNKSGTLCEARPLFSENLVPTRNWASCKVSLLVLGAADGVNLRKGASLHTDFRNYSTVRDVVLGIV</sequence>
<dbReference type="Proteomes" id="UP000887116">
    <property type="component" value="Unassembled WGS sequence"/>
</dbReference>
<protein>
    <submittedName>
        <fullName evidence="1">Uncharacterized protein</fullName>
    </submittedName>
</protein>
<proteinExistence type="predicted"/>
<name>A0A8X6KXA1_TRICU</name>